<dbReference type="InterPro" id="IPR034457">
    <property type="entry name" value="Organic_radical-activating"/>
</dbReference>
<reference evidence="9" key="1">
    <citation type="journal article" date="2013" name="Stand. Genomic Sci.">
        <title>Genome sequence of the thermophilic fresh-water bacterium Spirochaeta caldaria type strain (H1(T)), reclassification of Spirochaeta caldaria, Spirochaeta stenostrepta, and Spirochaeta zuelzerae in the genus Treponema as Treponema caldaria comb. nov., Treponema stenostrepta comb. nov., and Treponema zuelzerae comb. nov., and emendation of the genus Treponema.</title>
        <authorList>
            <person name="Abt B."/>
            <person name="Goker M."/>
            <person name="Scheuner C."/>
            <person name="Han C."/>
            <person name="Lu M."/>
            <person name="Misra M."/>
            <person name="Lapidus A."/>
            <person name="Nolan M."/>
            <person name="Lucas S."/>
            <person name="Hammon N."/>
            <person name="Deshpande S."/>
            <person name="Cheng J.F."/>
            <person name="Tapia R."/>
            <person name="Goodwin L.A."/>
            <person name="Pitluck S."/>
            <person name="Liolios K."/>
            <person name="Pagani I."/>
            <person name="Ivanova N."/>
            <person name="Mavromatis K."/>
            <person name="Mikhailova N."/>
            <person name="Huntemann M."/>
            <person name="Pati A."/>
            <person name="Chen A."/>
            <person name="Palaniappan K."/>
            <person name="Land M."/>
            <person name="Hauser L."/>
            <person name="Jeffries C.D."/>
            <person name="Rohde M."/>
            <person name="Spring S."/>
            <person name="Gronow S."/>
            <person name="Detter J.C."/>
            <person name="Bristow J."/>
            <person name="Eisen J.A."/>
            <person name="Markowitz V."/>
            <person name="Hugenholtz P."/>
            <person name="Kyrpides N.C."/>
            <person name="Woyke T."/>
            <person name="Klenk H.P."/>
        </authorList>
    </citation>
    <scope>NUCLEOTIDE SEQUENCE</scope>
    <source>
        <strain evidence="9">ATCC 51460 / DSM 7334 / H1</strain>
    </source>
</reference>
<protein>
    <submittedName>
        <fullName evidence="8">Anaerobic ribonucleoside-triphosphate reductase activating protein</fullName>
    </submittedName>
</protein>
<dbReference type="GO" id="GO:0003824">
    <property type="term" value="F:catalytic activity"/>
    <property type="evidence" value="ECO:0007669"/>
    <property type="project" value="InterPro"/>
</dbReference>
<dbReference type="GO" id="GO:0051539">
    <property type="term" value="F:4 iron, 4 sulfur cluster binding"/>
    <property type="evidence" value="ECO:0007669"/>
    <property type="project" value="UniProtKB-KW"/>
</dbReference>
<keyword evidence="5" id="KW-0408">Iron</keyword>
<dbReference type="InterPro" id="IPR007197">
    <property type="entry name" value="rSAM"/>
</dbReference>
<dbReference type="KEGG" id="scd:Spica_1104"/>
<keyword evidence="2" id="KW-0004">4Fe-4S</keyword>
<evidence type="ECO:0000259" key="7">
    <source>
        <dbReference type="PROSITE" id="PS51918"/>
    </source>
</evidence>
<dbReference type="CDD" id="cd01335">
    <property type="entry name" value="Radical_SAM"/>
    <property type="match status" value="1"/>
</dbReference>
<dbReference type="Pfam" id="PF04055">
    <property type="entry name" value="Radical_SAM"/>
    <property type="match status" value="1"/>
</dbReference>
<dbReference type="HOGENOM" id="CLU_078147_2_1_12"/>
<proteinExistence type="predicted"/>
<dbReference type="NCBIfam" id="TIGR02495">
    <property type="entry name" value="NrdG2"/>
    <property type="match status" value="1"/>
</dbReference>
<dbReference type="Proteomes" id="UP000000503">
    <property type="component" value="Chromosome"/>
</dbReference>
<dbReference type="InterPro" id="IPR058240">
    <property type="entry name" value="rSAM_sf"/>
</dbReference>
<evidence type="ECO:0000256" key="4">
    <source>
        <dbReference type="ARBA" id="ARBA00022723"/>
    </source>
</evidence>
<dbReference type="InterPro" id="IPR012840">
    <property type="entry name" value="NrdG2"/>
</dbReference>
<evidence type="ECO:0000256" key="5">
    <source>
        <dbReference type="ARBA" id="ARBA00023004"/>
    </source>
</evidence>
<dbReference type="PANTHER" id="PTHR30352:SF13">
    <property type="entry name" value="GLYCYL-RADICAL ENZYME ACTIVATING ENZYME YJJW-RELATED"/>
    <property type="match status" value="1"/>
</dbReference>
<dbReference type="EMBL" id="CP002868">
    <property type="protein sequence ID" value="AEJ19251.1"/>
    <property type="molecule type" value="Genomic_DNA"/>
</dbReference>
<keyword evidence="4" id="KW-0479">Metal-binding</keyword>
<keyword evidence="9" id="KW-1185">Reference proteome</keyword>
<dbReference type="eggNOG" id="COG1180">
    <property type="taxonomic scope" value="Bacteria"/>
</dbReference>
<keyword evidence="6" id="KW-0411">Iron-sulfur</keyword>
<evidence type="ECO:0000313" key="8">
    <source>
        <dbReference type="EMBL" id="AEJ19251.1"/>
    </source>
</evidence>
<accession>F8EZ20</accession>
<dbReference type="Gene3D" id="3.20.20.70">
    <property type="entry name" value="Aldolase class I"/>
    <property type="match status" value="1"/>
</dbReference>
<dbReference type="InterPro" id="IPR013785">
    <property type="entry name" value="Aldolase_TIM"/>
</dbReference>
<evidence type="ECO:0000256" key="3">
    <source>
        <dbReference type="ARBA" id="ARBA00022691"/>
    </source>
</evidence>
<comment type="cofactor">
    <cofactor evidence="1">
        <name>[4Fe-4S] cluster</name>
        <dbReference type="ChEBI" id="CHEBI:49883"/>
    </cofactor>
</comment>
<dbReference type="RefSeq" id="WP_013968562.1">
    <property type="nucleotide sequence ID" value="NC_015732.1"/>
</dbReference>
<dbReference type="PANTHER" id="PTHR30352">
    <property type="entry name" value="PYRUVATE FORMATE-LYASE-ACTIVATING ENZYME"/>
    <property type="match status" value="1"/>
</dbReference>
<sequence length="242" mass="27251">MVLAGFQKTSLIDYPGILAAVVFLPYCNFRCPWCHNGNLVLPASVAEASLLPIQIINEHLKKRRSVLEGVVITGGEPTLTRELPEMIQYYKMLGYKVKLDTNGSRPEVLEYIFARETTRPDYIALDLKLAPHRYPEIGGNEESIKKSSIIIQESGIAHEYRTIVLPQGYLTEQDIKIIAQLVDEKSPWYFSPFKPGTCLDSTWNSFTEPAVEEIVHLTEIALSHGKTAYLRGIKNKTCQAKP</sequence>
<dbReference type="OrthoDB" id="9782387at2"/>
<dbReference type="SFLD" id="SFLDS00029">
    <property type="entry name" value="Radical_SAM"/>
    <property type="match status" value="1"/>
</dbReference>
<dbReference type="AlphaFoldDB" id="F8EZ20"/>
<evidence type="ECO:0000313" key="9">
    <source>
        <dbReference type="Proteomes" id="UP000000503"/>
    </source>
</evidence>
<evidence type="ECO:0000256" key="6">
    <source>
        <dbReference type="ARBA" id="ARBA00023014"/>
    </source>
</evidence>
<gene>
    <name evidence="8" type="ordered locus">Spica_1104</name>
</gene>
<dbReference type="GO" id="GO:0046872">
    <property type="term" value="F:metal ion binding"/>
    <property type="evidence" value="ECO:0007669"/>
    <property type="project" value="UniProtKB-KW"/>
</dbReference>
<feature type="domain" description="Radical SAM core" evidence="7">
    <location>
        <begin position="13"/>
        <end position="234"/>
    </location>
</feature>
<dbReference type="STRING" id="744872.Spica_1104"/>
<keyword evidence="3" id="KW-0949">S-adenosyl-L-methionine</keyword>
<name>F8EZ20_GRAC1</name>
<evidence type="ECO:0000256" key="2">
    <source>
        <dbReference type="ARBA" id="ARBA00022485"/>
    </source>
</evidence>
<dbReference type="SUPFAM" id="SSF102114">
    <property type="entry name" value="Radical SAM enzymes"/>
    <property type="match status" value="1"/>
</dbReference>
<organism evidence="8 9">
    <name type="scientific">Gracilinema caldarium (strain ATCC 51460 / DSM 7334 / H1)</name>
    <name type="common">Treponema caldarium</name>
    <dbReference type="NCBI Taxonomy" id="744872"/>
    <lineage>
        <taxon>Bacteria</taxon>
        <taxon>Pseudomonadati</taxon>
        <taxon>Spirochaetota</taxon>
        <taxon>Spirochaetia</taxon>
        <taxon>Spirochaetales</taxon>
        <taxon>Breznakiellaceae</taxon>
        <taxon>Gracilinema</taxon>
    </lineage>
</organism>
<dbReference type="SFLD" id="SFLDG01094">
    <property type="entry name" value="Uncharacterised_Radical_SAM_Su"/>
    <property type="match status" value="1"/>
</dbReference>
<evidence type="ECO:0000256" key="1">
    <source>
        <dbReference type="ARBA" id="ARBA00001966"/>
    </source>
</evidence>
<dbReference type="PROSITE" id="PS51918">
    <property type="entry name" value="RADICAL_SAM"/>
    <property type="match status" value="1"/>
</dbReference>